<gene>
    <name evidence="4" type="ORF">KS419_14470</name>
</gene>
<dbReference type="Pfam" id="PF26347">
    <property type="entry name" value="YtrI_sporulation"/>
    <property type="match status" value="1"/>
</dbReference>
<evidence type="ECO:0000313" key="5">
    <source>
        <dbReference type="Proteomes" id="UP000784880"/>
    </source>
</evidence>
<reference evidence="4 5" key="1">
    <citation type="submission" date="2021-06" db="EMBL/GenBank/DDBJ databases">
        <title>Bacillus sp. RD4P76, an endophyte from a halophyte.</title>
        <authorList>
            <person name="Sun J.-Q."/>
        </authorList>
    </citation>
    <scope>NUCLEOTIDE SEQUENCE [LARGE SCALE GENOMIC DNA]</scope>
    <source>
        <strain evidence="4 5">CGMCC 1.15917</strain>
    </source>
</reference>
<name>A0ABS6JH26_9BACI</name>
<dbReference type="InterPro" id="IPR048198">
    <property type="entry name" value="YtrI"/>
</dbReference>
<dbReference type="RefSeq" id="WP_217067106.1">
    <property type="nucleotide sequence ID" value="NZ_JAHQCS010000117.1"/>
</dbReference>
<keyword evidence="5" id="KW-1185">Reference proteome</keyword>
<dbReference type="Proteomes" id="UP000784880">
    <property type="component" value="Unassembled WGS sequence"/>
</dbReference>
<comment type="caution">
    <text evidence="4">The sequence shown here is derived from an EMBL/GenBank/DDBJ whole genome shotgun (WGS) entry which is preliminary data.</text>
</comment>
<keyword evidence="2" id="KW-0812">Transmembrane</keyword>
<keyword evidence="2" id="KW-1133">Transmembrane helix</keyword>
<feature type="domain" description="Sporulation membrane protein YtrI C-terminal" evidence="3">
    <location>
        <begin position="80"/>
        <end position="165"/>
    </location>
</feature>
<feature type="transmembrane region" description="Helical" evidence="2">
    <location>
        <begin position="12"/>
        <end position="32"/>
    </location>
</feature>
<feature type="coiled-coil region" evidence="1">
    <location>
        <begin position="38"/>
        <end position="90"/>
    </location>
</feature>
<accession>A0ABS6JH26</accession>
<evidence type="ECO:0000259" key="3">
    <source>
        <dbReference type="Pfam" id="PF26347"/>
    </source>
</evidence>
<proteinExistence type="predicted"/>
<dbReference type="InterPro" id="IPR058620">
    <property type="entry name" value="YtrI_C"/>
</dbReference>
<evidence type="ECO:0000256" key="1">
    <source>
        <dbReference type="SAM" id="Coils"/>
    </source>
</evidence>
<protein>
    <recommendedName>
        <fullName evidence="3">Sporulation membrane protein YtrI C-terminal domain-containing protein</fullName>
    </recommendedName>
</protein>
<evidence type="ECO:0000313" key="4">
    <source>
        <dbReference type="EMBL" id="MBU9712932.1"/>
    </source>
</evidence>
<organism evidence="4 5">
    <name type="scientific">Evansella tamaricis</name>
    <dbReference type="NCBI Taxonomy" id="2069301"/>
    <lineage>
        <taxon>Bacteria</taxon>
        <taxon>Bacillati</taxon>
        <taxon>Bacillota</taxon>
        <taxon>Bacilli</taxon>
        <taxon>Bacillales</taxon>
        <taxon>Bacillaceae</taxon>
        <taxon>Evansella</taxon>
    </lineage>
</organism>
<dbReference type="EMBL" id="JAHQCS010000117">
    <property type="protein sequence ID" value="MBU9712932.1"/>
    <property type="molecule type" value="Genomic_DNA"/>
</dbReference>
<sequence>MRIPPLYNDKSWQRFFAGIILGMLIGWLFFLYHFGMVHEKLILELNDKKSMIEKHERTIDILRQDQDEQSQENQDKLKVQEIKVEFLNEEEVNLSEMTIHDLRGAIETELEQIRNRQIEAVAASRDLLEKAVENKIYRVGGDKQYQLKIEKFILHTTLELFVRIEPASLDRG</sequence>
<evidence type="ECO:0000256" key="2">
    <source>
        <dbReference type="SAM" id="Phobius"/>
    </source>
</evidence>
<keyword evidence="1" id="KW-0175">Coiled coil</keyword>
<dbReference type="NCBIfam" id="NF041479">
    <property type="entry name" value="spor_membprot_YtrI"/>
    <property type="match status" value="1"/>
</dbReference>
<keyword evidence="2" id="KW-0472">Membrane</keyword>